<protein>
    <recommendedName>
        <fullName evidence="1">AsmA domain-containing protein</fullName>
    </recommendedName>
</protein>
<dbReference type="InterPro" id="IPR052894">
    <property type="entry name" value="AsmA-related"/>
</dbReference>
<dbReference type="GO" id="GO:0005886">
    <property type="term" value="C:plasma membrane"/>
    <property type="evidence" value="ECO:0007669"/>
    <property type="project" value="TreeGrafter"/>
</dbReference>
<dbReference type="STRING" id="1524254.PHACT_06975"/>
<dbReference type="PANTHER" id="PTHR30441">
    <property type="entry name" value="DUF748 DOMAIN-CONTAINING PROTEIN"/>
    <property type="match status" value="1"/>
</dbReference>
<dbReference type="OrthoDB" id="9766390at2"/>
<feature type="domain" description="AsmA" evidence="1">
    <location>
        <begin position="1"/>
        <end position="186"/>
    </location>
</feature>
<organism evidence="2 3">
    <name type="scientific">Pseudohongiella acticola</name>
    <dbReference type="NCBI Taxonomy" id="1524254"/>
    <lineage>
        <taxon>Bacteria</taxon>
        <taxon>Pseudomonadati</taxon>
        <taxon>Pseudomonadota</taxon>
        <taxon>Gammaproteobacteria</taxon>
        <taxon>Pseudomonadales</taxon>
        <taxon>Pseudohongiellaceae</taxon>
        <taxon>Pseudohongiella</taxon>
    </lineage>
</organism>
<dbReference type="AlphaFoldDB" id="A0A1E8CKB8"/>
<reference evidence="3" key="1">
    <citation type="submission" date="2016-07" db="EMBL/GenBank/DDBJ databases">
        <authorList>
            <person name="Florea S."/>
            <person name="Webb J.S."/>
            <person name="Jaromczyk J."/>
            <person name="Schardl C.L."/>
        </authorList>
    </citation>
    <scope>NUCLEOTIDE SEQUENCE [LARGE SCALE GENOMIC DNA]</scope>
    <source>
        <strain evidence="3">KCTC 42131</strain>
    </source>
</reference>
<dbReference type="GO" id="GO:0090313">
    <property type="term" value="P:regulation of protein targeting to membrane"/>
    <property type="evidence" value="ECO:0007669"/>
    <property type="project" value="TreeGrafter"/>
</dbReference>
<name>A0A1E8CKB8_9GAMM</name>
<dbReference type="Pfam" id="PF05170">
    <property type="entry name" value="AsmA"/>
    <property type="match status" value="2"/>
</dbReference>
<evidence type="ECO:0000259" key="1">
    <source>
        <dbReference type="Pfam" id="PF05170"/>
    </source>
</evidence>
<keyword evidence="3" id="KW-1185">Reference proteome</keyword>
<comment type="caution">
    <text evidence="2">The sequence shown here is derived from an EMBL/GenBank/DDBJ whole genome shotgun (WGS) entry which is preliminary data.</text>
</comment>
<dbReference type="EMBL" id="MASR01000001">
    <property type="protein sequence ID" value="OFE12916.1"/>
    <property type="molecule type" value="Genomic_DNA"/>
</dbReference>
<proteinExistence type="predicted"/>
<evidence type="ECO:0000313" key="2">
    <source>
        <dbReference type="EMBL" id="OFE12916.1"/>
    </source>
</evidence>
<dbReference type="Proteomes" id="UP000175669">
    <property type="component" value="Unassembled WGS sequence"/>
</dbReference>
<accession>A0A1E8CKB8</accession>
<sequence length="674" mass="73138">MSKLFKYLIFLLAGLAVFAVVLAFILFSVIDPNRYKPAIETAVSQQADMQLRINGDIDWTFRPVFGLSITDVSLRNGVTPQELAAFSNIALKLDIGSLLYGNLAVQELVAENLHINWFVDAQGQANWLVNTDSSPAAPEQPGASSTDLPIDINIAEIRVINASIAVRDLSNNIDTRLQNINLSSQNTNLENRPFPLELSMRLINEVSGQDLTMELASTAQVDFNGGNINLDDLRLNVSPLVLSGDLSVSDFRNAMRWQTSLSSNTFNLSHLLANFMAIDEDSMPAHNEQQFSIQNLQANGDSTGATLGGLTIALDGTTAELRGDYLFATDTRQALLAYNLTADAIDLDALLPATANTETAAATDASDSQPGSATVTSSADTALPIDFLRSMNIRGEHRLESLAMSGLQFAPVAFGLQLQDGVLNIDTQPVGFYDGELDATINLDASASPAQLAVETGLNNISASALTADMPRLDFFTGRFNASTTHMMQGDTVNALFDSIDGASTLQVNDSSVNITMLKRVFSAISVLSPSGNIAAQWPDVVRFNNAEAFLIFVDGIDDNQELNVRLDNFDISGTGGIDLAAGEFDYRLDFSILGEPALQTIRVNEDFQNVAWPVRCDAAFDDAALQYCSPDLQRVREVFAAIARDEIQQRASEALGEQVDRLRNRIQDLFQNQ</sequence>
<feature type="domain" description="AsmA" evidence="1">
    <location>
        <begin position="228"/>
        <end position="513"/>
    </location>
</feature>
<dbReference type="PANTHER" id="PTHR30441:SF4">
    <property type="entry name" value="PROTEIN ASMA"/>
    <property type="match status" value="1"/>
</dbReference>
<gene>
    <name evidence="2" type="ORF">PHACT_06975</name>
</gene>
<evidence type="ECO:0000313" key="3">
    <source>
        <dbReference type="Proteomes" id="UP000175669"/>
    </source>
</evidence>
<dbReference type="InterPro" id="IPR007844">
    <property type="entry name" value="AsmA"/>
</dbReference>
<dbReference type="RefSeq" id="WP_070116525.1">
    <property type="nucleotide sequence ID" value="NZ_MASR01000001.1"/>
</dbReference>